<feature type="compositionally biased region" description="Pro residues" evidence="9">
    <location>
        <begin position="1"/>
        <end position="19"/>
    </location>
</feature>
<dbReference type="SUPFAM" id="SSF161098">
    <property type="entry name" value="MetI-like"/>
    <property type="match status" value="2"/>
</dbReference>
<dbReference type="AlphaFoldDB" id="A0A917AVQ8"/>
<evidence type="ECO:0000256" key="7">
    <source>
        <dbReference type="ARBA" id="ARBA00023136"/>
    </source>
</evidence>
<feature type="transmembrane region" description="Helical" evidence="8">
    <location>
        <begin position="503"/>
        <end position="524"/>
    </location>
</feature>
<feature type="transmembrane region" description="Helical" evidence="8">
    <location>
        <begin position="34"/>
        <end position="60"/>
    </location>
</feature>
<feature type="transmembrane region" description="Helical" evidence="8">
    <location>
        <begin position="80"/>
        <end position="106"/>
    </location>
</feature>
<dbReference type="GO" id="GO:0055085">
    <property type="term" value="P:transmembrane transport"/>
    <property type="evidence" value="ECO:0007669"/>
    <property type="project" value="InterPro"/>
</dbReference>
<keyword evidence="5 8" id="KW-0812">Transmembrane</keyword>
<evidence type="ECO:0000313" key="12">
    <source>
        <dbReference type="Proteomes" id="UP000633136"/>
    </source>
</evidence>
<feature type="transmembrane region" description="Helical" evidence="8">
    <location>
        <begin position="331"/>
        <end position="357"/>
    </location>
</feature>
<dbReference type="RefSeq" id="WP_188686130.1">
    <property type="nucleotide sequence ID" value="NZ_BMIS01000013.1"/>
</dbReference>
<dbReference type="InterPro" id="IPR000515">
    <property type="entry name" value="MetI-like"/>
</dbReference>
<feature type="domain" description="ABC transmembrane type-1" evidence="10">
    <location>
        <begin position="385"/>
        <end position="578"/>
    </location>
</feature>
<comment type="similarity">
    <text evidence="8">Belongs to the binding-protein-dependent transport system permease family.</text>
</comment>
<keyword evidence="3" id="KW-1003">Cell membrane</keyword>
<feature type="transmembrane region" description="Helical" evidence="8">
    <location>
        <begin position="127"/>
        <end position="153"/>
    </location>
</feature>
<feature type="transmembrane region" description="Helical" evidence="8">
    <location>
        <begin position="226"/>
        <end position="252"/>
    </location>
</feature>
<evidence type="ECO:0000259" key="10">
    <source>
        <dbReference type="PROSITE" id="PS50928"/>
    </source>
</evidence>
<evidence type="ECO:0000256" key="3">
    <source>
        <dbReference type="ARBA" id="ARBA00022475"/>
    </source>
</evidence>
<protein>
    <submittedName>
        <fullName evidence="11">Iron ABC transporter permease</fullName>
    </submittedName>
</protein>
<evidence type="ECO:0000313" key="11">
    <source>
        <dbReference type="EMBL" id="GGE76121.1"/>
    </source>
</evidence>
<feature type="region of interest" description="Disordered" evidence="9">
    <location>
        <begin position="1"/>
        <end position="28"/>
    </location>
</feature>
<dbReference type="Proteomes" id="UP000633136">
    <property type="component" value="Unassembled WGS sequence"/>
</dbReference>
<name>A0A917AVQ8_9MICC</name>
<proteinExistence type="inferred from homology"/>
<dbReference type="GO" id="GO:0005886">
    <property type="term" value="C:plasma membrane"/>
    <property type="evidence" value="ECO:0007669"/>
    <property type="project" value="UniProtKB-SubCell"/>
</dbReference>
<dbReference type="InterPro" id="IPR035906">
    <property type="entry name" value="MetI-like_sf"/>
</dbReference>
<dbReference type="PROSITE" id="PS50928">
    <property type="entry name" value="ABC_TM1"/>
    <property type="match status" value="2"/>
</dbReference>
<evidence type="ECO:0000256" key="9">
    <source>
        <dbReference type="SAM" id="MobiDB-lite"/>
    </source>
</evidence>
<evidence type="ECO:0000256" key="2">
    <source>
        <dbReference type="ARBA" id="ARBA00022448"/>
    </source>
</evidence>
<keyword evidence="6 8" id="KW-1133">Transmembrane helix</keyword>
<feature type="transmembrane region" description="Helical" evidence="8">
    <location>
        <begin position="431"/>
        <end position="449"/>
    </location>
</feature>
<keyword evidence="7 8" id="KW-0472">Membrane</keyword>
<keyword evidence="12" id="KW-1185">Reference proteome</keyword>
<evidence type="ECO:0000256" key="6">
    <source>
        <dbReference type="ARBA" id="ARBA00022989"/>
    </source>
</evidence>
<feature type="transmembrane region" description="Helical" evidence="8">
    <location>
        <begin position="455"/>
        <end position="482"/>
    </location>
</feature>
<dbReference type="PANTHER" id="PTHR43357:SF4">
    <property type="entry name" value="INNER MEMBRANE ABC TRANSPORTER PERMEASE PROTEIN YDCV"/>
    <property type="match status" value="1"/>
</dbReference>
<keyword evidence="4" id="KW-0997">Cell inner membrane</keyword>
<evidence type="ECO:0000256" key="5">
    <source>
        <dbReference type="ARBA" id="ARBA00022692"/>
    </source>
</evidence>
<dbReference type="Pfam" id="PF00528">
    <property type="entry name" value="BPD_transp_1"/>
    <property type="match status" value="2"/>
</dbReference>
<dbReference type="EMBL" id="BMIS01000013">
    <property type="protein sequence ID" value="GGE76121.1"/>
    <property type="molecule type" value="Genomic_DNA"/>
</dbReference>
<keyword evidence="2 8" id="KW-0813">Transport</keyword>
<gene>
    <name evidence="11" type="ORF">GCM10011401_24320</name>
</gene>
<sequence>MTATQTPPPTRPPRGPVPKPRLSRMPRKPSSFDTLTLVLAFTLIAIVCLPLLQVVIGMVWKDGEFTFEAIERTLALPDLWTLIWNTLVLVIASSVCAVVIGFLLAWVNQRTDARWGLLNDILPYLPFLLPPVAGAVGWIMLLSPTSGLLNVWIRDALSLFGVDLATGPFDIHTWYGLILVYTVYAVPYTYLNISAALESFDSSLEEASRLSGAGYLRTLRRVTLPALAPSVGAGFLLSTWFGFGMFSIAAIIGTPAQIDVIAVRIVNLLTFSYPPDEDLAIGLSAIVMVFVGLSYYIQFRILRSARFGSISGKSTQHNIIRLGPWRPVVRGLVLIYVLGSTVLPMIGLFLVALNGYWTPNIDWGGLSLDAFRSTLIHDPSAREALFNSLGLGIVGGFIGILAASFVSLYVQRRRTALGAGIDAAIKMPASISNMVIAVGILLLLGGDPFNLGGTWLILLIGYLALYLPQASIASDAAVAVVGKDLGEASTVSGARDWKTFLRIYAPLMLPGLIGAWALLFIRIVGDLTASAILSGTENVVLGFRILEVFNGGSYAELAALSSTLVLITGTVLLFVIILSKRFGVAKTQSAPRTRKARR</sequence>
<feature type="domain" description="ABC transmembrane type-1" evidence="10">
    <location>
        <begin position="83"/>
        <end position="298"/>
    </location>
</feature>
<evidence type="ECO:0000256" key="8">
    <source>
        <dbReference type="RuleBase" id="RU363032"/>
    </source>
</evidence>
<comment type="subcellular location">
    <subcellularLocation>
        <location evidence="1">Cell inner membrane</location>
        <topology evidence="1">Multi-pass membrane protein</topology>
    </subcellularLocation>
    <subcellularLocation>
        <location evidence="8">Cell membrane</location>
        <topology evidence="8">Multi-pass membrane protein</topology>
    </subcellularLocation>
</comment>
<dbReference type="Gene3D" id="1.10.3720.10">
    <property type="entry name" value="MetI-like"/>
    <property type="match status" value="2"/>
</dbReference>
<dbReference type="PANTHER" id="PTHR43357">
    <property type="entry name" value="INNER MEMBRANE ABC TRANSPORTER PERMEASE PROTEIN YDCV"/>
    <property type="match status" value="1"/>
</dbReference>
<accession>A0A917AVQ8</accession>
<reference evidence="11" key="1">
    <citation type="journal article" date="2014" name="Int. J. Syst. Evol. Microbiol.">
        <title>Complete genome sequence of Corynebacterium casei LMG S-19264T (=DSM 44701T), isolated from a smear-ripened cheese.</title>
        <authorList>
            <consortium name="US DOE Joint Genome Institute (JGI-PGF)"/>
            <person name="Walter F."/>
            <person name="Albersmeier A."/>
            <person name="Kalinowski J."/>
            <person name="Ruckert C."/>
        </authorList>
    </citation>
    <scope>NUCLEOTIDE SEQUENCE</scope>
    <source>
        <strain evidence="11">CGMCC 1.15388</strain>
    </source>
</reference>
<dbReference type="CDD" id="cd06261">
    <property type="entry name" value="TM_PBP2"/>
    <property type="match status" value="2"/>
</dbReference>
<evidence type="ECO:0000256" key="1">
    <source>
        <dbReference type="ARBA" id="ARBA00004429"/>
    </source>
</evidence>
<feature type="transmembrane region" description="Helical" evidence="8">
    <location>
        <begin position="279"/>
        <end position="297"/>
    </location>
</feature>
<feature type="transmembrane region" description="Helical" evidence="8">
    <location>
        <begin position="389"/>
        <end position="410"/>
    </location>
</feature>
<feature type="transmembrane region" description="Helical" evidence="8">
    <location>
        <begin position="557"/>
        <end position="578"/>
    </location>
</feature>
<comment type="caution">
    <text evidence="11">The sequence shown here is derived from an EMBL/GenBank/DDBJ whole genome shotgun (WGS) entry which is preliminary data.</text>
</comment>
<organism evidence="11 12">
    <name type="scientific">Nesterenkonia cremea</name>
    <dbReference type="NCBI Taxonomy" id="1882340"/>
    <lineage>
        <taxon>Bacteria</taxon>
        <taxon>Bacillati</taxon>
        <taxon>Actinomycetota</taxon>
        <taxon>Actinomycetes</taxon>
        <taxon>Micrococcales</taxon>
        <taxon>Micrococcaceae</taxon>
        <taxon>Nesterenkonia</taxon>
    </lineage>
</organism>
<evidence type="ECO:0000256" key="4">
    <source>
        <dbReference type="ARBA" id="ARBA00022519"/>
    </source>
</evidence>
<feature type="transmembrane region" description="Helical" evidence="8">
    <location>
        <begin position="173"/>
        <end position="191"/>
    </location>
</feature>
<reference evidence="11" key="2">
    <citation type="submission" date="2020-09" db="EMBL/GenBank/DDBJ databases">
        <authorList>
            <person name="Sun Q."/>
            <person name="Zhou Y."/>
        </authorList>
    </citation>
    <scope>NUCLEOTIDE SEQUENCE</scope>
    <source>
        <strain evidence="11">CGMCC 1.15388</strain>
    </source>
</reference>